<gene>
    <name evidence="4" type="ORF">GF339_19270</name>
</gene>
<keyword evidence="2" id="KW-1133">Transmembrane helix</keyword>
<accession>A0A9D5JZ09</accession>
<name>A0A9D5JZ09_9BACT</name>
<organism evidence="4 5">
    <name type="scientific">candidate division KSB3 bacterium</name>
    <dbReference type="NCBI Taxonomy" id="2044937"/>
    <lineage>
        <taxon>Bacteria</taxon>
        <taxon>candidate division KSB3</taxon>
    </lineage>
</organism>
<dbReference type="Pfam" id="PF07589">
    <property type="entry name" value="PEP-CTERM"/>
    <property type="match status" value="1"/>
</dbReference>
<evidence type="ECO:0000256" key="1">
    <source>
        <dbReference type="SAM" id="MobiDB-lite"/>
    </source>
</evidence>
<proteinExistence type="predicted"/>
<sequence>GGDAGVDFESPASPSDLPGGNTINFNTTGEFSADAEEPVGGLEGNSVNIGETLGIVFDLINGQTYNDVLAALELSAQNPGVDVEGGLRIGLHVQGFADGGSEGFVNTYDPGDDPAVPEPSTVFLLGIGILGLLGIGRKYRK</sequence>
<protein>
    <submittedName>
        <fullName evidence="4">PEP-CTERM sorting domain-containing protein</fullName>
    </submittedName>
</protein>
<feature type="non-terminal residue" evidence="4">
    <location>
        <position position="1"/>
    </location>
</feature>
<evidence type="ECO:0000259" key="3">
    <source>
        <dbReference type="Pfam" id="PF07589"/>
    </source>
</evidence>
<feature type="region of interest" description="Disordered" evidence="1">
    <location>
        <begin position="1"/>
        <end position="28"/>
    </location>
</feature>
<dbReference type="InterPro" id="IPR013424">
    <property type="entry name" value="Ice-binding_C"/>
</dbReference>
<evidence type="ECO:0000313" key="4">
    <source>
        <dbReference type="EMBL" id="MBD3326733.1"/>
    </source>
</evidence>
<evidence type="ECO:0000256" key="2">
    <source>
        <dbReference type="SAM" id="Phobius"/>
    </source>
</evidence>
<dbReference type="Proteomes" id="UP000649604">
    <property type="component" value="Unassembled WGS sequence"/>
</dbReference>
<evidence type="ECO:0000313" key="5">
    <source>
        <dbReference type="Proteomes" id="UP000649604"/>
    </source>
</evidence>
<feature type="transmembrane region" description="Helical" evidence="2">
    <location>
        <begin position="119"/>
        <end position="136"/>
    </location>
</feature>
<reference evidence="4" key="1">
    <citation type="submission" date="2019-11" db="EMBL/GenBank/DDBJ databases">
        <title>Microbial mats filling the niche in hypersaline microbial mats.</title>
        <authorList>
            <person name="Wong H.L."/>
            <person name="Macleod F.I."/>
            <person name="White R.A. III"/>
            <person name="Burns B.P."/>
        </authorList>
    </citation>
    <scope>NUCLEOTIDE SEQUENCE</scope>
    <source>
        <strain evidence="4">Rbin_158</strain>
    </source>
</reference>
<keyword evidence="2" id="KW-0472">Membrane</keyword>
<dbReference type="EMBL" id="WJJP01000627">
    <property type="protein sequence ID" value="MBD3326733.1"/>
    <property type="molecule type" value="Genomic_DNA"/>
</dbReference>
<comment type="caution">
    <text evidence="4">The sequence shown here is derived from an EMBL/GenBank/DDBJ whole genome shotgun (WGS) entry which is preliminary data.</text>
</comment>
<feature type="domain" description="Ice-binding protein C-terminal" evidence="3">
    <location>
        <begin position="115"/>
        <end position="138"/>
    </location>
</feature>
<dbReference type="NCBIfam" id="TIGR02595">
    <property type="entry name" value="PEP_CTERM"/>
    <property type="match status" value="1"/>
</dbReference>
<dbReference type="AlphaFoldDB" id="A0A9D5JZ09"/>
<keyword evidence="2" id="KW-0812">Transmembrane</keyword>